<dbReference type="AlphaFoldDB" id="A0A8X6TDJ0"/>
<sequence>MTHQLNRMRSSSYQRLMPVTSVFSLLNFCQGCRPIFFAPDHLSLDFQNPHAEGKLRRFIHQVQIGIQYRFRIYYQGVLECRSKSSIFY</sequence>
<accession>A0A8X6TDJ0</accession>
<evidence type="ECO:0000313" key="1">
    <source>
        <dbReference type="EMBL" id="GFT03134.1"/>
    </source>
</evidence>
<evidence type="ECO:0000313" key="2">
    <source>
        <dbReference type="Proteomes" id="UP000887013"/>
    </source>
</evidence>
<reference evidence="1" key="1">
    <citation type="submission" date="2020-08" db="EMBL/GenBank/DDBJ databases">
        <title>Multicomponent nature underlies the extraordinary mechanical properties of spider dragline silk.</title>
        <authorList>
            <person name="Kono N."/>
            <person name="Nakamura H."/>
            <person name="Mori M."/>
            <person name="Yoshida Y."/>
            <person name="Ohtoshi R."/>
            <person name="Malay A.D."/>
            <person name="Moran D.A.P."/>
            <person name="Tomita M."/>
            <person name="Numata K."/>
            <person name="Arakawa K."/>
        </authorList>
    </citation>
    <scope>NUCLEOTIDE SEQUENCE</scope>
</reference>
<gene>
    <name evidence="1" type="ORF">NPIL_305371</name>
</gene>
<dbReference type="Proteomes" id="UP000887013">
    <property type="component" value="Unassembled WGS sequence"/>
</dbReference>
<keyword evidence="2" id="KW-1185">Reference proteome</keyword>
<protein>
    <submittedName>
        <fullName evidence="1">Uncharacterized protein</fullName>
    </submittedName>
</protein>
<name>A0A8X6TDJ0_NEPPI</name>
<organism evidence="1 2">
    <name type="scientific">Nephila pilipes</name>
    <name type="common">Giant wood spider</name>
    <name type="synonym">Nephila maculata</name>
    <dbReference type="NCBI Taxonomy" id="299642"/>
    <lineage>
        <taxon>Eukaryota</taxon>
        <taxon>Metazoa</taxon>
        <taxon>Ecdysozoa</taxon>
        <taxon>Arthropoda</taxon>
        <taxon>Chelicerata</taxon>
        <taxon>Arachnida</taxon>
        <taxon>Araneae</taxon>
        <taxon>Araneomorphae</taxon>
        <taxon>Entelegynae</taxon>
        <taxon>Araneoidea</taxon>
        <taxon>Nephilidae</taxon>
        <taxon>Nephila</taxon>
    </lineage>
</organism>
<proteinExistence type="predicted"/>
<dbReference type="EMBL" id="BMAW01102198">
    <property type="protein sequence ID" value="GFT03134.1"/>
    <property type="molecule type" value="Genomic_DNA"/>
</dbReference>
<comment type="caution">
    <text evidence="1">The sequence shown here is derived from an EMBL/GenBank/DDBJ whole genome shotgun (WGS) entry which is preliminary data.</text>
</comment>